<dbReference type="SUPFAM" id="SSF51445">
    <property type="entry name" value="(Trans)glycosidases"/>
    <property type="match status" value="1"/>
</dbReference>
<dbReference type="OrthoDB" id="9800974at2"/>
<dbReference type="Gene3D" id="3.20.20.80">
    <property type="entry name" value="Glycosidases"/>
    <property type="match status" value="1"/>
</dbReference>
<protein>
    <recommendedName>
        <fullName evidence="4">Glycoside hydrolase family 42 N-terminal domain-containing protein</fullName>
    </recommendedName>
</protein>
<evidence type="ECO:0000313" key="2">
    <source>
        <dbReference type="EMBL" id="TYC98992.1"/>
    </source>
</evidence>
<evidence type="ECO:0000256" key="1">
    <source>
        <dbReference type="SAM" id="MobiDB-lite"/>
    </source>
</evidence>
<feature type="region of interest" description="Disordered" evidence="1">
    <location>
        <begin position="388"/>
        <end position="412"/>
    </location>
</feature>
<reference evidence="2 3" key="1">
    <citation type="submission" date="2019-08" db="EMBL/GenBank/DDBJ databases">
        <title>Genone of Arthrobacter echini P9.</title>
        <authorList>
            <person name="Bowman J.P."/>
        </authorList>
    </citation>
    <scope>NUCLEOTIDE SEQUENCE [LARGE SCALE GENOMIC DNA]</scope>
    <source>
        <strain evidence="2 3">P9</strain>
    </source>
</reference>
<evidence type="ECO:0000313" key="3">
    <source>
        <dbReference type="Proteomes" id="UP000323410"/>
    </source>
</evidence>
<proteinExistence type="predicted"/>
<dbReference type="Proteomes" id="UP000323410">
    <property type="component" value="Unassembled WGS sequence"/>
</dbReference>
<evidence type="ECO:0008006" key="4">
    <source>
        <dbReference type="Google" id="ProtNLM"/>
    </source>
</evidence>
<comment type="caution">
    <text evidence="2">The sequence shown here is derived from an EMBL/GenBank/DDBJ whole genome shotgun (WGS) entry which is preliminary data.</text>
</comment>
<sequence length="463" mass="49912">MAELQSGSRAARRRLAVASVLVAGLVIVGTTTLVMRQGVEENAATGGDVQYGVLASQCDPLRSRQLTQAGVDVAHVDLRWDLYHPESDAADPTYTQQVFSMLEVCRDAGLDVIVGLGTQYAPEWVRELPDGRFVDQTGTPSEADAPNLMYSSDVRGAFERYTSEVIQLLPEGSVSAIRLGTSEAGELGFPAEALDSRSGRNSFWAYNDAAQTGDGLPEGMTPSPLPGWEPGTDEWSGGSVTEDDVDAWFSWYSDSVVRTVAWQITLLRDLGFEGEFHLPFAGRGTLPADREAAVAALLDGTADRDASLERGLYYPTQLHAIREATPDAVVVADITGLGDATAVRAREASPRADTCEDSDVDLSLEDTPEVADWSASRWTIALAREAGYPVMGENPGPPSNPGTGSDSDSDSLPEQLRFATQYAEDCKLRTFLFAFEDNLFETGTAVPLSLYAHTIRDQEGRQS</sequence>
<dbReference type="InterPro" id="IPR017853">
    <property type="entry name" value="GH"/>
</dbReference>
<dbReference type="EMBL" id="VSLD01000003">
    <property type="protein sequence ID" value="TYC98992.1"/>
    <property type="molecule type" value="Genomic_DNA"/>
</dbReference>
<dbReference type="AlphaFoldDB" id="A0A5D0XT57"/>
<organism evidence="2 3">
    <name type="scientific">Arthrobacter echini</name>
    <dbReference type="NCBI Taxonomy" id="1529066"/>
    <lineage>
        <taxon>Bacteria</taxon>
        <taxon>Bacillati</taxon>
        <taxon>Actinomycetota</taxon>
        <taxon>Actinomycetes</taxon>
        <taxon>Micrococcales</taxon>
        <taxon>Micrococcaceae</taxon>
        <taxon>Arthrobacter</taxon>
    </lineage>
</organism>
<name>A0A5D0XT57_9MICC</name>
<dbReference type="RefSeq" id="WP_148600774.1">
    <property type="nucleotide sequence ID" value="NZ_VSLD01000003.1"/>
</dbReference>
<feature type="compositionally biased region" description="Low complexity" evidence="1">
    <location>
        <begin position="401"/>
        <end position="412"/>
    </location>
</feature>
<gene>
    <name evidence="2" type="ORF">FQ377_08305</name>
</gene>
<accession>A0A5D0XT57</accession>
<keyword evidence="3" id="KW-1185">Reference proteome</keyword>